<organism evidence="5 6">
    <name type="scientific">Carpinus fangiana</name>
    <dbReference type="NCBI Taxonomy" id="176857"/>
    <lineage>
        <taxon>Eukaryota</taxon>
        <taxon>Viridiplantae</taxon>
        <taxon>Streptophyta</taxon>
        <taxon>Embryophyta</taxon>
        <taxon>Tracheophyta</taxon>
        <taxon>Spermatophyta</taxon>
        <taxon>Magnoliopsida</taxon>
        <taxon>eudicotyledons</taxon>
        <taxon>Gunneridae</taxon>
        <taxon>Pentapetalae</taxon>
        <taxon>rosids</taxon>
        <taxon>fabids</taxon>
        <taxon>Fagales</taxon>
        <taxon>Betulaceae</taxon>
        <taxon>Carpinus</taxon>
    </lineage>
</organism>
<dbReference type="GO" id="GO:0006508">
    <property type="term" value="P:proteolysis"/>
    <property type="evidence" value="ECO:0007669"/>
    <property type="project" value="UniProtKB-KW"/>
</dbReference>
<dbReference type="SUPFAM" id="SSF53182">
    <property type="entry name" value="Pyrrolidone carboxyl peptidase (pyroglutamate aminopeptidase)"/>
    <property type="match status" value="1"/>
</dbReference>
<dbReference type="Proteomes" id="UP000327013">
    <property type="component" value="Unassembled WGS sequence"/>
</dbReference>
<dbReference type="GO" id="GO:0008234">
    <property type="term" value="F:cysteine-type peptidase activity"/>
    <property type="evidence" value="ECO:0007669"/>
    <property type="project" value="UniProtKB-KW"/>
</dbReference>
<gene>
    <name evidence="5" type="ORF">FH972_023099</name>
</gene>
<comment type="similarity">
    <text evidence="1">Belongs to the peptidase C15 family.</text>
</comment>
<dbReference type="AlphaFoldDB" id="A0A5N6KUM1"/>
<evidence type="ECO:0000256" key="4">
    <source>
        <dbReference type="ARBA" id="ARBA00022807"/>
    </source>
</evidence>
<accession>A0A5N6KUM1</accession>
<comment type="caution">
    <text evidence="5">The sequence shown here is derived from an EMBL/GenBank/DDBJ whole genome shotgun (WGS) entry which is preliminary data.</text>
</comment>
<protein>
    <recommendedName>
        <fullName evidence="7">Pyroglutamyl-peptidase I</fullName>
    </recommendedName>
</protein>
<evidence type="ECO:0000256" key="2">
    <source>
        <dbReference type="ARBA" id="ARBA00022670"/>
    </source>
</evidence>
<keyword evidence="6" id="KW-1185">Reference proteome</keyword>
<reference evidence="5 6" key="1">
    <citation type="submission" date="2019-06" db="EMBL/GenBank/DDBJ databases">
        <title>A chromosomal-level reference genome of Carpinus fangiana (Coryloideae, Betulaceae).</title>
        <authorList>
            <person name="Yang X."/>
            <person name="Wang Z."/>
            <person name="Zhang L."/>
            <person name="Hao G."/>
            <person name="Liu J."/>
            <person name="Yang Y."/>
        </authorList>
    </citation>
    <scope>NUCLEOTIDE SEQUENCE [LARGE SCALE GENOMIC DNA]</scope>
    <source>
        <strain evidence="5">Cfa_2016G</strain>
        <tissue evidence="5">Leaf</tissue>
    </source>
</reference>
<evidence type="ECO:0000256" key="1">
    <source>
        <dbReference type="ARBA" id="ARBA00006641"/>
    </source>
</evidence>
<keyword evidence="4" id="KW-0788">Thiol protease</keyword>
<proteinExistence type="inferred from homology"/>
<sequence>MSTNKPDSPPTEVINVLLTGFGTFRDAPETNASWEIVKRLPSALSDFHSHATRIRIFVPSESIPVVFEEVDKLYPTLYDGHAPIHIVLHLGVAQGRSYYTLETIAHRDGYTTPDVTHKLPQEKSQPAFWKSSPAVLHIQVPVQKVMERWQADAKEFDLRVSTDAGKYLCEYIFFSSLAYLNAKLPDESSTPKHGIVAFLHVPSHHDEKSLTGGVKVTAALIRALVESRHSHDNNSITIASHTQPNILPS</sequence>
<keyword evidence="3" id="KW-0378">Hydrolase</keyword>
<dbReference type="PANTHER" id="PTHR23402">
    <property type="entry name" value="PROTEASE FAMILY C15 PYROGLUTAMYL-PEPTIDASE I-RELATED"/>
    <property type="match status" value="1"/>
</dbReference>
<dbReference type="PANTHER" id="PTHR23402:SF1">
    <property type="entry name" value="PYROGLUTAMYL-PEPTIDASE I"/>
    <property type="match status" value="1"/>
</dbReference>
<keyword evidence="2" id="KW-0645">Protease</keyword>
<dbReference type="InterPro" id="IPR016125">
    <property type="entry name" value="Peptidase_C15-like"/>
</dbReference>
<evidence type="ECO:0008006" key="7">
    <source>
        <dbReference type="Google" id="ProtNLM"/>
    </source>
</evidence>
<name>A0A5N6KUM1_9ROSI</name>
<evidence type="ECO:0000313" key="5">
    <source>
        <dbReference type="EMBL" id="KAB8346047.1"/>
    </source>
</evidence>
<dbReference type="Gene3D" id="3.40.630.20">
    <property type="entry name" value="Peptidase C15, pyroglutamyl peptidase I-like"/>
    <property type="match status" value="1"/>
</dbReference>
<evidence type="ECO:0000313" key="6">
    <source>
        <dbReference type="Proteomes" id="UP000327013"/>
    </source>
</evidence>
<dbReference type="InterPro" id="IPR036440">
    <property type="entry name" value="Peptidase_C15-like_sf"/>
</dbReference>
<dbReference type="OrthoDB" id="407146at2759"/>
<dbReference type="Pfam" id="PF01470">
    <property type="entry name" value="Peptidase_C15"/>
    <property type="match status" value="1"/>
</dbReference>
<evidence type="ECO:0000256" key="3">
    <source>
        <dbReference type="ARBA" id="ARBA00022801"/>
    </source>
</evidence>
<dbReference type="EMBL" id="VIBQ01000013">
    <property type="protein sequence ID" value="KAB8346047.1"/>
    <property type="molecule type" value="Genomic_DNA"/>
</dbReference>